<dbReference type="InterPro" id="IPR012471">
    <property type="entry name" value="DUF1690"/>
</dbReference>
<gene>
    <name evidence="2" type="ORF">SISNIDRAFT_448160</name>
</gene>
<organism evidence="2 3">
    <name type="scientific">Sistotremastrum niveocremeum HHB9708</name>
    <dbReference type="NCBI Taxonomy" id="1314777"/>
    <lineage>
        <taxon>Eukaryota</taxon>
        <taxon>Fungi</taxon>
        <taxon>Dikarya</taxon>
        <taxon>Basidiomycota</taxon>
        <taxon>Agaricomycotina</taxon>
        <taxon>Agaricomycetes</taxon>
        <taxon>Sistotremastrales</taxon>
        <taxon>Sistotremastraceae</taxon>
        <taxon>Sertulicium</taxon>
        <taxon>Sertulicium niveocremeum</taxon>
    </lineage>
</organism>
<protein>
    <recommendedName>
        <fullName evidence="4">DUF1690-domain-containing protein</fullName>
    </recommendedName>
</protein>
<dbReference type="Pfam" id="PF07956">
    <property type="entry name" value="DUF1690"/>
    <property type="match status" value="1"/>
</dbReference>
<dbReference type="Proteomes" id="UP000076722">
    <property type="component" value="Unassembled WGS sequence"/>
</dbReference>
<feature type="compositionally biased region" description="Basic and acidic residues" evidence="1">
    <location>
        <begin position="60"/>
        <end position="74"/>
    </location>
</feature>
<sequence>MGGTQSTPENDEKIFESQVPLNFSQDLVNHLAENLPSTATSPARQEHLDSQVRKRIDEEAARLRDQDASVKEAIRQALDASIQHDAPSSDDGPSSPELQKSLDQVIERVQRLDTQRQSFSSDETTVKGQAVVECYKKHSKTPLDCWREVAEFHASVAELEKKYVKSLV</sequence>
<accession>A0A165AMH0</accession>
<name>A0A165AMH0_9AGAM</name>
<reference evidence="2 3" key="1">
    <citation type="journal article" date="2016" name="Mol. Biol. Evol.">
        <title>Comparative Genomics of Early-Diverging Mushroom-Forming Fungi Provides Insights into the Origins of Lignocellulose Decay Capabilities.</title>
        <authorList>
            <person name="Nagy L.G."/>
            <person name="Riley R."/>
            <person name="Tritt A."/>
            <person name="Adam C."/>
            <person name="Daum C."/>
            <person name="Floudas D."/>
            <person name="Sun H."/>
            <person name="Yadav J.S."/>
            <person name="Pangilinan J."/>
            <person name="Larsson K.H."/>
            <person name="Matsuura K."/>
            <person name="Barry K."/>
            <person name="Labutti K."/>
            <person name="Kuo R."/>
            <person name="Ohm R.A."/>
            <person name="Bhattacharya S.S."/>
            <person name="Shirouzu T."/>
            <person name="Yoshinaga Y."/>
            <person name="Martin F.M."/>
            <person name="Grigoriev I.V."/>
            <person name="Hibbett D.S."/>
        </authorList>
    </citation>
    <scope>NUCLEOTIDE SEQUENCE [LARGE SCALE GENOMIC DNA]</scope>
    <source>
        <strain evidence="2 3">HHB9708</strain>
    </source>
</reference>
<dbReference type="AlphaFoldDB" id="A0A165AMH0"/>
<dbReference type="OrthoDB" id="5544375at2759"/>
<proteinExistence type="predicted"/>
<evidence type="ECO:0000313" key="3">
    <source>
        <dbReference type="Proteomes" id="UP000076722"/>
    </source>
</evidence>
<feature type="compositionally biased region" description="Low complexity" evidence="1">
    <location>
        <begin position="85"/>
        <end position="96"/>
    </location>
</feature>
<evidence type="ECO:0008006" key="4">
    <source>
        <dbReference type="Google" id="ProtNLM"/>
    </source>
</evidence>
<feature type="region of interest" description="Disordered" evidence="1">
    <location>
        <begin position="60"/>
        <end position="103"/>
    </location>
</feature>
<keyword evidence="3" id="KW-1185">Reference proteome</keyword>
<dbReference type="EMBL" id="KV419394">
    <property type="protein sequence ID" value="KZS99277.1"/>
    <property type="molecule type" value="Genomic_DNA"/>
</dbReference>
<evidence type="ECO:0000313" key="2">
    <source>
        <dbReference type="EMBL" id="KZS99277.1"/>
    </source>
</evidence>
<evidence type="ECO:0000256" key="1">
    <source>
        <dbReference type="SAM" id="MobiDB-lite"/>
    </source>
</evidence>